<dbReference type="Pfam" id="PF00486">
    <property type="entry name" value="Trans_reg_C"/>
    <property type="match status" value="1"/>
</dbReference>
<keyword evidence="1 6" id="KW-0597">Phosphoprotein</keyword>
<evidence type="ECO:0000256" key="1">
    <source>
        <dbReference type="ARBA" id="ARBA00022553"/>
    </source>
</evidence>
<name>A0ABQ1Z676_9BACL</name>
<dbReference type="InterPro" id="IPR039420">
    <property type="entry name" value="WalR-like"/>
</dbReference>
<evidence type="ECO:0000256" key="3">
    <source>
        <dbReference type="ARBA" id="ARBA00023015"/>
    </source>
</evidence>
<evidence type="ECO:0000256" key="5">
    <source>
        <dbReference type="ARBA" id="ARBA00023163"/>
    </source>
</evidence>
<reference evidence="11" key="1">
    <citation type="journal article" date="2019" name="Int. J. Syst. Evol. Microbiol.">
        <title>The Global Catalogue of Microorganisms (GCM) 10K type strain sequencing project: providing services to taxonomists for standard genome sequencing and annotation.</title>
        <authorList>
            <consortium name="The Broad Institute Genomics Platform"/>
            <consortium name="The Broad Institute Genome Sequencing Center for Infectious Disease"/>
            <person name="Wu L."/>
            <person name="Ma J."/>
        </authorList>
    </citation>
    <scope>NUCLEOTIDE SEQUENCE [LARGE SCALE GENOMIC DNA]</scope>
    <source>
        <strain evidence="11">CGMCC 1.12770</strain>
    </source>
</reference>
<dbReference type="PANTHER" id="PTHR48111">
    <property type="entry name" value="REGULATOR OF RPOS"/>
    <property type="match status" value="1"/>
</dbReference>
<proteinExistence type="predicted"/>
<evidence type="ECO:0000256" key="4">
    <source>
        <dbReference type="ARBA" id="ARBA00023125"/>
    </source>
</evidence>
<feature type="DNA-binding region" description="OmpR/PhoB-type" evidence="7">
    <location>
        <begin position="132"/>
        <end position="233"/>
    </location>
</feature>
<dbReference type="Gene3D" id="6.10.250.690">
    <property type="match status" value="1"/>
</dbReference>
<gene>
    <name evidence="10" type="ORF">GCM10008014_17740</name>
</gene>
<dbReference type="Pfam" id="PF00072">
    <property type="entry name" value="Response_reg"/>
    <property type="match status" value="1"/>
</dbReference>
<dbReference type="PROSITE" id="PS50110">
    <property type="entry name" value="RESPONSE_REGULATORY"/>
    <property type="match status" value="1"/>
</dbReference>
<dbReference type="InterPro" id="IPR011006">
    <property type="entry name" value="CheY-like_superfamily"/>
</dbReference>
<keyword evidence="5" id="KW-0804">Transcription</keyword>
<evidence type="ECO:0000256" key="7">
    <source>
        <dbReference type="PROSITE-ProRule" id="PRU01091"/>
    </source>
</evidence>
<comment type="caution">
    <text evidence="10">The sequence shown here is derived from an EMBL/GenBank/DDBJ whole genome shotgun (WGS) entry which is preliminary data.</text>
</comment>
<feature type="modified residue" description="4-aspartylphosphate" evidence="6">
    <location>
        <position position="52"/>
    </location>
</feature>
<dbReference type="SUPFAM" id="SSF52172">
    <property type="entry name" value="CheY-like"/>
    <property type="match status" value="1"/>
</dbReference>
<dbReference type="SMART" id="SM00862">
    <property type="entry name" value="Trans_reg_C"/>
    <property type="match status" value="1"/>
</dbReference>
<dbReference type="RefSeq" id="WP_188592091.1">
    <property type="nucleotide sequence ID" value="NZ_BMFU01000002.1"/>
</dbReference>
<keyword evidence="2" id="KW-0902">Two-component regulatory system</keyword>
<dbReference type="SMART" id="SM00448">
    <property type="entry name" value="REC"/>
    <property type="match status" value="1"/>
</dbReference>
<evidence type="ECO:0000259" key="8">
    <source>
        <dbReference type="PROSITE" id="PS50110"/>
    </source>
</evidence>
<dbReference type="Proteomes" id="UP000652153">
    <property type="component" value="Unassembled WGS sequence"/>
</dbReference>
<accession>A0ABQ1Z676</accession>
<keyword evidence="11" id="KW-1185">Reference proteome</keyword>
<dbReference type="InterPro" id="IPR036388">
    <property type="entry name" value="WH-like_DNA-bd_sf"/>
</dbReference>
<evidence type="ECO:0000259" key="9">
    <source>
        <dbReference type="PROSITE" id="PS51755"/>
    </source>
</evidence>
<evidence type="ECO:0000313" key="11">
    <source>
        <dbReference type="Proteomes" id="UP000652153"/>
    </source>
</evidence>
<feature type="domain" description="OmpR/PhoB-type" evidence="9">
    <location>
        <begin position="132"/>
        <end position="233"/>
    </location>
</feature>
<sequence length="236" mass="27174">MKKILVIDDEIAIRDLIELVLRRENYDVQTAEDGRAGLQLLDSFQPDLVVLDLMLPDCSGYDLCKEITVKRAIPVIMLSAKNEIIDKVLGLELGAEDYMTKPFDNRELLARIKVILRRNESRENISEATTEVQSTRIIHEELTFDMESRRVLKNDIPVSLTAKEFKILETLLKRPDKIFTRDELLQIGWGYDFMGDSRSVDMTIMRLRKKLEDNADDPKYVRTVYGFGYQLGGGEV</sequence>
<feature type="domain" description="Response regulatory" evidence="8">
    <location>
        <begin position="3"/>
        <end position="116"/>
    </location>
</feature>
<protein>
    <submittedName>
        <fullName evidence="10">DNA-binding response regulator</fullName>
    </submittedName>
</protein>
<dbReference type="GO" id="GO:0003677">
    <property type="term" value="F:DNA binding"/>
    <property type="evidence" value="ECO:0007669"/>
    <property type="project" value="UniProtKB-KW"/>
</dbReference>
<organism evidence="10 11">
    <name type="scientific">Paenibacillus silvae</name>
    <dbReference type="NCBI Taxonomy" id="1325358"/>
    <lineage>
        <taxon>Bacteria</taxon>
        <taxon>Bacillati</taxon>
        <taxon>Bacillota</taxon>
        <taxon>Bacilli</taxon>
        <taxon>Bacillales</taxon>
        <taxon>Paenibacillaceae</taxon>
        <taxon>Paenibacillus</taxon>
    </lineage>
</organism>
<evidence type="ECO:0000313" key="10">
    <source>
        <dbReference type="EMBL" id="GGH51760.1"/>
    </source>
</evidence>
<evidence type="ECO:0000256" key="2">
    <source>
        <dbReference type="ARBA" id="ARBA00023012"/>
    </source>
</evidence>
<dbReference type="PROSITE" id="PS51755">
    <property type="entry name" value="OMPR_PHOB"/>
    <property type="match status" value="1"/>
</dbReference>
<dbReference type="Gene3D" id="1.10.10.10">
    <property type="entry name" value="Winged helix-like DNA-binding domain superfamily/Winged helix DNA-binding domain"/>
    <property type="match status" value="1"/>
</dbReference>
<evidence type="ECO:0000256" key="6">
    <source>
        <dbReference type="PROSITE-ProRule" id="PRU00169"/>
    </source>
</evidence>
<keyword evidence="4 7" id="KW-0238">DNA-binding</keyword>
<dbReference type="PANTHER" id="PTHR48111:SF40">
    <property type="entry name" value="PHOSPHATE REGULON TRANSCRIPTIONAL REGULATORY PROTEIN PHOB"/>
    <property type="match status" value="1"/>
</dbReference>
<dbReference type="InterPro" id="IPR001867">
    <property type="entry name" value="OmpR/PhoB-type_DNA-bd"/>
</dbReference>
<dbReference type="EMBL" id="BMFU01000002">
    <property type="protein sequence ID" value="GGH51760.1"/>
    <property type="molecule type" value="Genomic_DNA"/>
</dbReference>
<dbReference type="Gene3D" id="3.40.50.2300">
    <property type="match status" value="1"/>
</dbReference>
<dbReference type="CDD" id="cd00383">
    <property type="entry name" value="trans_reg_C"/>
    <property type="match status" value="1"/>
</dbReference>
<keyword evidence="3" id="KW-0805">Transcription regulation</keyword>
<dbReference type="InterPro" id="IPR001789">
    <property type="entry name" value="Sig_transdc_resp-reg_receiver"/>
</dbReference>